<feature type="signal peptide" evidence="1">
    <location>
        <begin position="1"/>
        <end position="30"/>
    </location>
</feature>
<accession>A0A2A9CRC9</accession>
<evidence type="ECO:0000313" key="3">
    <source>
        <dbReference type="EMBL" id="PFG16676.1"/>
    </source>
</evidence>
<evidence type="ECO:0000259" key="2">
    <source>
        <dbReference type="SMART" id="SM00894"/>
    </source>
</evidence>
<gene>
    <name evidence="3" type="ORF">ATK74_1227</name>
</gene>
<organism evidence="3 4">
    <name type="scientific">Propionicimonas paludicola</name>
    <dbReference type="NCBI Taxonomy" id="185243"/>
    <lineage>
        <taxon>Bacteria</taxon>
        <taxon>Bacillati</taxon>
        <taxon>Actinomycetota</taxon>
        <taxon>Actinomycetes</taxon>
        <taxon>Propionibacteriales</taxon>
        <taxon>Nocardioidaceae</taxon>
        <taxon>Propionicimonas</taxon>
    </lineage>
</organism>
<dbReference type="RefSeq" id="WP_098460189.1">
    <property type="nucleotide sequence ID" value="NZ_PDJC01000001.1"/>
</dbReference>
<dbReference type="AlphaFoldDB" id="A0A2A9CRC9"/>
<dbReference type="InterPro" id="IPR008613">
    <property type="entry name" value="Excalibur_Ca-bd_domain"/>
</dbReference>
<sequence length="110" mass="11931">MDVRRIIVAIAASTSLLAGSLAFSVPSAQAQSTTAPAIVFPTAAKYKFANCTALHKVYPHGVGKSNARDKVRGKTKPVTTFKRSTSLYNKIVRYRSDLDRDKDGVACEKK</sequence>
<evidence type="ECO:0000313" key="4">
    <source>
        <dbReference type="Proteomes" id="UP000226079"/>
    </source>
</evidence>
<proteinExistence type="predicted"/>
<keyword evidence="4" id="KW-1185">Reference proteome</keyword>
<dbReference type="OrthoDB" id="2735480at2"/>
<keyword evidence="1" id="KW-0732">Signal</keyword>
<comment type="caution">
    <text evidence="3">The sequence shown here is derived from an EMBL/GenBank/DDBJ whole genome shotgun (WGS) entry which is preliminary data.</text>
</comment>
<dbReference type="Proteomes" id="UP000226079">
    <property type="component" value="Unassembled WGS sequence"/>
</dbReference>
<name>A0A2A9CRC9_9ACTN</name>
<evidence type="ECO:0000256" key="1">
    <source>
        <dbReference type="SAM" id="SignalP"/>
    </source>
</evidence>
<reference evidence="3 4" key="1">
    <citation type="submission" date="2017-10" db="EMBL/GenBank/DDBJ databases">
        <title>Sequencing the genomes of 1000 actinobacteria strains.</title>
        <authorList>
            <person name="Klenk H.-P."/>
        </authorList>
    </citation>
    <scope>NUCLEOTIDE SEQUENCE [LARGE SCALE GENOMIC DNA]</scope>
    <source>
        <strain evidence="3 4">DSM 15597</strain>
    </source>
</reference>
<protein>
    <submittedName>
        <fullName evidence="3">Excalibur calcium-binding domain-containing protein</fullName>
    </submittedName>
</protein>
<dbReference type="Pfam" id="PF05901">
    <property type="entry name" value="Excalibur"/>
    <property type="match status" value="1"/>
</dbReference>
<dbReference type="EMBL" id="PDJC01000001">
    <property type="protein sequence ID" value="PFG16676.1"/>
    <property type="molecule type" value="Genomic_DNA"/>
</dbReference>
<dbReference type="SMART" id="SM00894">
    <property type="entry name" value="Excalibur"/>
    <property type="match status" value="1"/>
</dbReference>
<feature type="chain" id="PRO_5012812077" evidence="1">
    <location>
        <begin position="31"/>
        <end position="110"/>
    </location>
</feature>
<feature type="domain" description="Excalibur calcium-binding" evidence="2">
    <location>
        <begin position="47"/>
        <end position="108"/>
    </location>
</feature>